<sequence>MSSELMTTAVCWELGANVSAEYAKDNSTFYYFCPEQNCLEKVVPAQRNNKFFRAPNKHVTGCKNEKESIENSNVQGEQKKVAMAVAPMIIPSHLGAVPNTKKKAMPTRAQMLSLAQQVQSSPAIHPGTLQEVVDAWRVLSMNERVEHQLYIENEPFNYFDAFVPLSHAGDDINYVNWNTTIVFGTASVNLFNGSFYIKTFSKFSNGANRAQIRVRVRSSEPYFNLLVDGQKVTLFLRTSMPTIDARNKFFEIQPSTLYSGFAIG</sequence>
<gene>
    <name evidence="1" type="ORF">PSYJA_16637</name>
</gene>
<protein>
    <submittedName>
        <fullName evidence="1">Uncharacterized protein</fullName>
    </submittedName>
</protein>
<proteinExistence type="predicted"/>
<dbReference type="AlphaFoldDB" id="F3FJX6"/>
<accession>F3FJX6</accession>
<dbReference type="EMBL" id="AEAH01000775">
    <property type="protein sequence ID" value="EGH30512.1"/>
    <property type="molecule type" value="Genomic_DNA"/>
</dbReference>
<reference evidence="1 2" key="1">
    <citation type="journal article" date="2011" name="PLoS Pathog.">
        <title>Dynamic evolution of pathogenicity revealed by sequencing and comparative genomics of 19 Pseudomonas syringae isolates.</title>
        <authorList>
            <person name="Baltrus D.A."/>
            <person name="Nishimura M.T."/>
            <person name="Romanchuk A."/>
            <person name="Chang J.H."/>
            <person name="Mukhtar M.S."/>
            <person name="Cherkis K."/>
            <person name="Roach J."/>
            <person name="Grant S.R."/>
            <person name="Jones C.D."/>
            <person name="Dangl J.L."/>
        </authorList>
    </citation>
    <scope>NUCLEOTIDE SEQUENCE [LARGE SCALE GENOMIC DNA]</scope>
    <source>
        <strain evidence="2">M301072PT</strain>
    </source>
</reference>
<evidence type="ECO:0000313" key="2">
    <source>
        <dbReference type="Proteomes" id="UP000004471"/>
    </source>
</evidence>
<name>F3FJX6_PSESX</name>
<dbReference type="Proteomes" id="UP000004471">
    <property type="component" value="Unassembled WGS sequence"/>
</dbReference>
<comment type="caution">
    <text evidence="1">The sequence shown here is derived from an EMBL/GenBank/DDBJ whole genome shotgun (WGS) entry which is preliminary data.</text>
</comment>
<dbReference type="HOGENOM" id="CLU_1053204_0_0_6"/>
<evidence type="ECO:0000313" key="1">
    <source>
        <dbReference type="EMBL" id="EGH30512.1"/>
    </source>
</evidence>
<organism evidence="1 2">
    <name type="scientific">Pseudomonas syringae pv. japonica str. M301072</name>
    <dbReference type="NCBI Taxonomy" id="629262"/>
    <lineage>
        <taxon>Bacteria</taxon>
        <taxon>Pseudomonadati</taxon>
        <taxon>Pseudomonadota</taxon>
        <taxon>Gammaproteobacteria</taxon>
        <taxon>Pseudomonadales</taxon>
        <taxon>Pseudomonadaceae</taxon>
        <taxon>Pseudomonas</taxon>
        <taxon>Pseudomonas syringae</taxon>
    </lineage>
</organism>